<dbReference type="Pfam" id="PF02771">
    <property type="entry name" value="Acyl-CoA_dh_N"/>
    <property type="match status" value="1"/>
</dbReference>
<dbReference type="KEGG" id="mid:MIP_02252"/>
<dbReference type="InterPro" id="IPR009075">
    <property type="entry name" value="AcylCo_DH/oxidase_C"/>
</dbReference>
<dbReference type="InterPro" id="IPR037069">
    <property type="entry name" value="AcylCoA_DH/ox_N_sf"/>
</dbReference>
<feature type="domain" description="Acyl-CoA dehydrogenase/oxidase N-terminal" evidence="10">
    <location>
        <begin position="15"/>
        <end position="126"/>
    </location>
</feature>
<dbReference type="PATRIC" id="fig|1232724.3.peg.1568"/>
<comment type="similarity">
    <text evidence="2 7">Belongs to the acyl-CoA dehydrogenase family.</text>
</comment>
<dbReference type="GO" id="GO:0003995">
    <property type="term" value="F:acyl-CoA dehydrogenase activity"/>
    <property type="evidence" value="ECO:0007669"/>
    <property type="project" value="TreeGrafter"/>
</dbReference>
<evidence type="ECO:0000256" key="6">
    <source>
        <dbReference type="ARBA" id="ARBA00052546"/>
    </source>
</evidence>
<dbReference type="GO" id="GO:0050660">
    <property type="term" value="F:flavin adenine dinucleotide binding"/>
    <property type="evidence" value="ECO:0007669"/>
    <property type="project" value="InterPro"/>
</dbReference>
<comment type="cofactor">
    <cofactor evidence="1 7">
        <name>FAD</name>
        <dbReference type="ChEBI" id="CHEBI:57692"/>
    </cofactor>
</comment>
<reference evidence="11 12" key="1">
    <citation type="journal article" date="2007" name="PLoS ONE">
        <title>Molecular analysis of a leprosy immunotherapeutic bacillus provides insights into Mycobacterium evolution.</title>
        <authorList>
            <person name="Ahmed N."/>
            <person name="Saini V."/>
            <person name="Raghuvanshi S."/>
            <person name="Khurana J.P."/>
            <person name="Tyagi A.K."/>
            <person name="Tyagi A.K."/>
            <person name="Hasnain S.E."/>
        </authorList>
    </citation>
    <scope>NUCLEOTIDE SEQUENCE [LARGE SCALE GENOMIC DNA]</scope>
    <source>
        <strain evidence="11">MTCC 9506</strain>
    </source>
</reference>
<dbReference type="InterPro" id="IPR013786">
    <property type="entry name" value="AcylCoA_DH/ox_N"/>
</dbReference>
<dbReference type="Gene3D" id="1.10.540.10">
    <property type="entry name" value="Acyl-CoA dehydrogenase/oxidase, N-terminal domain"/>
    <property type="match status" value="1"/>
</dbReference>
<dbReference type="InterPro" id="IPR009100">
    <property type="entry name" value="AcylCoA_DH/oxidase_NM_dom_sf"/>
</dbReference>
<accession>J9W990</accession>
<dbReference type="Pfam" id="PF00441">
    <property type="entry name" value="Acyl-CoA_dh_1"/>
    <property type="match status" value="1"/>
</dbReference>
<keyword evidence="5 7" id="KW-0560">Oxidoreductase</keyword>
<evidence type="ECO:0000256" key="1">
    <source>
        <dbReference type="ARBA" id="ARBA00001974"/>
    </source>
</evidence>
<evidence type="ECO:0000259" key="8">
    <source>
        <dbReference type="Pfam" id="PF00441"/>
    </source>
</evidence>
<dbReference type="SUPFAM" id="SSF47203">
    <property type="entry name" value="Acyl-CoA dehydrogenase C-terminal domain-like"/>
    <property type="match status" value="1"/>
</dbReference>
<evidence type="ECO:0000256" key="3">
    <source>
        <dbReference type="ARBA" id="ARBA00022630"/>
    </source>
</evidence>
<dbReference type="Gene3D" id="1.20.140.10">
    <property type="entry name" value="Butyryl-CoA Dehydrogenase, subunit A, domain 3"/>
    <property type="match status" value="1"/>
</dbReference>
<evidence type="ECO:0000256" key="4">
    <source>
        <dbReference type="ARBA" id="ARBA00022827"/>
    </source>
</evidence>
<evidence type="ECO:0000256" key="7">
    <source>
        <dbReference type="RuleBase" id="RU362125"/>
    </source>
</evidence>
<dbReference type="PIRSF" id="PIRSF016578">
    <property type="entry name" value="HsaA"/>
    <property type="match status" value="1"/>
</dbReference>
<feature type="domain" description="Acyl-CoA dehydrogenase/oxidase C-terminal" evidence="8">
    <location>
        <begin position="241"/>
        <end position="387"/>
    </location>
</feature>
<evidence type="ECO:0000259" key="10">
    <source>
        <dbReference type="Pfam" id="PF02771"/>
    </source>
</evidence>
<dbReference type="FunFam" id="2.40.110.10:FF:000002">
    <property type="entry name" value="Acyl-CoA dehydrogenase fadE12"/>
    <property type="match status" value="1"/>
</dbReference>
<dbReference type="EMBL" id="CP002275">
    <property type="protein sequence ID" value="AFS13540.1"/>
    <property type="molecule type" value="Genomic_DNA"/>
</dbReference>
<keyword evidence="3 7" id="KW-0285">Flavoprotein</keyword>
<dbReference type="Pfam" id="PF02770">
    <property type="entry name" value="Acyl-CoA_dh_M"/>
    <property type="match status" value="1"/>
</dbReference>
<comment type="catalytic activity">
    <reaction evidence="6">
        <text>a 2,3-saturated acyl-CoA + A = a 2,3-dehydroacyl-CoA + AH2</text>
        <dbReference type="Rhea" id="RHEA:48608"/>
        <dbReference type="ChEBI" id="CHEBI:13193"/>
        <dbReference type="ChEBI" id="CHEBI:17499"/>
        <dbReference type="ChEBI" id="CHEBI:60015"/>
        <dbReference type="ChEBI" id="CHEBI:65111"/>
    </reaction>
</comment>
<evidence type="ECO:0000313" key="12">
    <source>
        <dbReference type="Proteomes" id="UP000007329"/>
    </source>
</evidence>
<dbReference type="FunFam" id="1.20.140.10:FF:000001">
    <property type="entry name" value="Acyl-CoA dehydrogenase"/>
    <property type="match status" value="1"/>
</dbReference>
<dbReference type="InterPro" id="IPR006091">
    <property type="entry name" value="Acyl-CoA_Oxase/DH_mid-dom"/>
</dbReference>
<gene>
    <name evidence="11" type="ORF">MIP_02252</name>
</gene>
<dbReference type="InterPro" id="IPR046373">
    <property type="entry name" value="Acyl-CoA_Oxase/DH_mid-dom_sf"/>
</dbReference>
<dbReference type="Gene3D" id="2.40.110.10">
    <property type="entry name" value="Butyryl-CoA Dehydrogenase, subunit A, domain 2"/>
    <property type="match status" value="1"/>
</dbReference>
<dbReference type="PANTHER" id="PTHR43884:SF12">
    <property type="entry name" value="ISOVALERYL-COA DEHYDROGENASE, MITOCHONDRIAL-RELATED"/>
    <property type="match status" value="1"/>
</dbReference>
<protein>
    <submittedName>
        <fullName evidence="11">Carveol dehydrogenase</fullName>
    </submittedName>
</protein>
<evidence type="ECO:0000256" key="2">
    <source>
        <dbReference type="ARBA" id="ARBA00009347"/>
    </source>
</evidence>
<dbReference type="Proteomes" id="UP000007329">
    <property type="component" value="Chromosome"/>
</dbReference>
<dbReference type="HOGENOM" id="CLU_018204_0_2_11"/>
<keyword evidence="4 7" id="KW-0274">FAD</keyword>
<dbReference type="PANTHER" id="PTHR43884">
    <property type="entry name" value="ACYL-COA DEHYDROGENASE"/>
    <property type="match status" value="1"/>
</dbReference>
<dbReference type="InterPro" id="IPR036250">
    <property type="entry name" value="AcylCo_DH-like_C"/>
</dbReference>
<dbReference type="AlphaFoldDB" id="J9W990"/>
<organism evidence="11 12">
    <name type="scientific">Mycobacterium indicus pranii (strain DSM 45239 / MTCC 9506)</name>
    <dbReference type="NCBI Taxonomy" id="1232724"/>
    <lineage>
        <taxon>Bacteria</taxon>
        <taxon>Bacillati</taxon>
        <taxon>Actinomycetota</taxon>
        <taxon>Actinomycetes</taxon>
        <taxon>Mycobacteriales</taxon>
        <taxon>Mycobacteriaceae</taxon>
        <taxon>Mycobacterium</taxon>
        <taxon>Mycobacterium avium complex (MAC)</taxon>
    </lineage>
</organism>
<reference evidence="11 12" key="2">
    <citation type="journal article" date="2012" name="Nucleic Acids Res.">
        <title>Massive gene acquisitions in Mycobacterium indicus pranii provide a perspective on mycobacterial evolution.</title>
        <authorList>
            <person name="Saini V."/>
            <person name="Raghuvanshi S."/>
            <person name="Khurana J.P."/>
            <person name="Ahmed N."/>
            <person name="Hasnain S.E."/>
            <person name="Tyagi A.K."/>
            <person name="Tyagi A.K."/>
        </authorList>
    </citation>
    <scope>NUCLEOTIDE SEQUENCE [LARGE SCALE GENOMIC DNA]</scope>
    <source>
        <strain evidence="12">DSM 45239 / MTCC 9506</strain>
    </source>
</reference>
<evidence type="ECO:0000313" key="11">
    <source>
        <dbReference type="EMBL" id="AFS13540.1"/>
    </source>
</evidence>
<name>J9W990_MYCIP</name>
<evidence type="ECO:0000259" key="9">
    <source>
        <dbReference type="Pfam" id="PF02770"/>
    </source>
</evidence>
<feature type="domain" description="Acyl-CoA oxidase/dehydrogenase middle" evidence="9">
    <location>
        <begin position="130"/>
        <end position="226"/>
    </location>
</feature>
<sequence length="400" mass="42693">MEPMATAEIAEVSDEDFREILAQTRQFVRSAVAPREQEILDEDRVPDDLRDEAKRMGLFGYAIPQEWGGLGLNLMQDVELAMELGYTSLALRSMFGTNNGIAGQVLVGFGTDEQKSRWLESIASGDVVASFALTEPGAGSNPAGLRTKAVRDGDNWVISGQKRFITNAPVANLFVVFARTRPADDKGPGIAVFLVPADAAGVQVGAKDAKMGQEGAWTADVAFDDVRVDDAALIGGSEDIGYRAAMTSLARGRVHIAALAVGAAQRALDESVAYAATATQGGAEIGSFQLVQAMLADQQAGVMAGRALVRDAARLWVTDQDRRIAPSAAKLFCTEMAGNVADLAVQIHGGSGYMRGVAVERIYRDVRLLRLYEGTSEIQRLIIGSNLVKAAARTTTTKER</sequence>
<dbReference type="SUPFAM" id="SSF56645">
    <property type="entry name" value="Acyl-CoA dehydrogenase NM domain-like"/>
    <property type="match status" value="1"/>
</dbReference>
<evidence type="ECO:0000256" key="5">
    <source>
        <dbReference type="ARBA" id="ARBA00023002"/>
    </source>
</evidence>
<proteinExistence type="inferred from homology"/>